<evidence type="ECO:0000256" key="5">
    <source>
        <dbReference type="ARBA" id="ARBA00023136"/>
    </source>
</evidence>
<feature type="transmembrane region" description="Helical" evidence="8">
    <location>
        <begin position="193"/>
        <end position="216"/>
    </location>
</feature>
<evidence type="ECO:0000256" key="7">
    <source>
        <dbReference type="ARBA" id="ARBA00023224"/>
    </source>
</evidence>
<evidence type="ECO:0000256" key="6">
    <source>
        <dbReference type="ARBA" id="ARBA00023170"/>
    </source>
</evidence>
<keyword evidence="4" id="KW-0297">G-protein coupled receptor</keyword>
<evidence type="ECO:0000256" key="4">
    <source>
        <dbReference type="ARBA" id="ARBA00023040"/>
    </source>
</evidence>
<feature type="transmembrane region" description="Helical" evidence="8">
    <location>
        <begin position="258"/>
        <end position="280"/>
    </location>
</feature>
<keyword evidence="7" id="KW-0807">Transducer</keyword>
<keyword evidence="6" id="KW-0675">Receptor</keyword>
<gene>
    <name evidence="10" type="ORF">XAT740_LOCUS1038</name>
</gene>
<feature type="domain" description="G-protein coupled receptors family 1 profile" evidence="9">
    <location>
        <begin position="38"/>
        <end position="320"/>
    </location>
</feature>
<dbReference type="Proteomes" id="UP000663828">
    <property type="component" value="Unassembled WGS sequence"/>
</dbReference>
<evidence type="ECO:0000256" key="1">
    <source>
        <dbReference type="ARBA" id="ARBA00004141"/>
    </source>
</evidence>
<name>A0A813Q753_ADIRI</name>
<dbReference type="PANTHER" id="PTHR24243:SF233">
    <property type="entry name" value="THYROTROPIN-RELEASING HORMONE RECEPTOR"/>
    <property type="match status" value="1"/>
</dbReference>
<accession>A0A813Q753</accession>
<dbReference type="Gene3D" id="1.20.1070.10">
    <property type="entry name" value="Rhodopsin 7-helix transmembrane proteins"/>
    <property type="match status" value="1"/>
</dbReference>
<proteinExistence type="predicted"/>
<keyword evidence="2 8" id="KW-0812">Transmembrane</keyword>
<dbReference type="SUPFAM" id="SSF81321">
    <property type="entry name" value="Family A G protein-coupled receptor-like"/>
    <property type="match status" value="1"/>
</dbReference>
<evidence type="ECO:0000256" key="2">
    <source>
        <dbReference type="ARBA" id="ARBA00022692"/>
    </source>
</evidence>
<feature type="transmembrane region" description="Helical" evidence="8">
    <location>
        <begin position="59"/>
        <end position="80"/>
    </location>
</feature>
<dbReference type="EMBL" id="CAJNOR010000030">
    <property type="protein sequence ID" value="CAF0762942.1"/>
    <property type="molecule type" value="Genomic_DNA"/>
</dbReference>
<feature type="transmembrane region" description="Helical" evidence="8">
    <location>
        <begin position="100"/>
        <end position="124"/>
    </location>
</feature>
<dbReference type="GO" id="GO:0004930">
    <property type="term" value="F:G protein-coupled receptor activity"/>
    <property type="evidence" value="ECO:0007669"/>
    <property type="project" value="UniProtKB-KW"/>
</dbReference>
<keyword evidence="11" id="KW-1185">Reference proteome</keyword>
<evidence type="ECO:0000313" key="10">
    <source>
        <dbReference type="EMBL" id="CAF0762942.1"/>
    </source>
</evidence>
<comment type="subcellular location">
    <subcellularLocation>
        <location evidence="1">Membrane</location>
        <topology evidence="1">Multi-pass membrane protein</topology>
    </subcellularLocation>
</comment>
<protein>
    <recommendedName>
        <fullName evidence="9">G-protein coupled receptors family 1 profile domain-containing protein</fullName>
    </recommendedName>
</protein>
<organism evidence="10 11">
    <name type="scientific">Adineta ricciae</name>
    <name type="common">Rotifer</name>
    <dbReference type="NCBI Taxonomy" id="249248"/>
    <lineage>
        <taxon>Eukaryota</taxon>
        <taxon>Metazoa</taxon>
        <taxon>Spiralia</taxon>
        <taxon>Gnathifera</taxon>
        <taxon>Rotifera</taxon>
        <taxon>Eurotatoria</taxon>
        <taxon>Bdelloidea</taxon>
        <taxon>Adinetida</taxon>
        <taxon>Adinetidae</taxon>
        <taxon>Adineta</taxon>
    </lineage>
</organism>
<keyword evidence="5 8" id="KW-0472">Membrane</keyword>
<dbReference type="AlphaFoldDB" id="A0A813Q753"/>
<keyword evidence="3 8" id="KW-1133">Transmembrane helix</keyword>
<dbReference type="PANTHER" id="PTHR24243">
    <property type="entry name" value="G-PROTEIN COUPLED RECEPTOR"/>
    <property type="match status" value="1"/>
</dbReference>
<feature type="transmembrane region" description="Helical" evidence="8">
    <location>
        <begin position="292"/>
        <end position="309"/>
    </location>
</feature>
<evidence type="ECO:0000313" key="11">
    <source>
        <dbReference type="Proteomes" id="UP000663828"/>
    </source>
</evidence>
<evidence type="ECO:0000256" key="8">
    <source>
        <dbReference type="SAM" id="Phobius"/>
    </source>
</evidence>
<evidence type="ECO:0000259" key="9">
    <source>
        <dbReference type="PROSITE" id="PS50262"/>
    </source>
</evidence>
<dbReference type="PROSITE" id="PS50262">
    <property type="entry name" value="G_PROTEIN_RECEP_F1_2"/>
    <property type="match status" value="1"/>
</dbReference>
<feature type="transmembrane region" description="Helical" evidence="8">
    <location>
        <begin position="145"/>
        <end position="164"/>
    </location>
</feature>
<dbReference type="GO" id="GO:0005886">
    <property type="term" value="C:plasma membrane"/>
    <property type="evidence" value="ECO:0007669"/>
    <property type="project" value="TreeGrafter"/>
</dbReference>
<evidence type="ECO:0000256" key="3">
    <source>
        <dbReference type="ARBA" id="ARBA00022989"/>
    </source>
</evidence>
<sequence length="348" mass="40179">MSNTTVVSPSIDIVHLVTVILAMDNSMLVALYIIGMIGAILNMITFVQRQIRTNSCSVYFLSTAIIDFWIMNVFLLLEILTRFNLSLSPLIYKTRIWCKFGNFLLSILPCLSSTYLTLASVDRFCASSLSSTLRKCSQLKVSRNVVRVVFILWVIFELHIPIGYDYVFNSTTNNAACQVTIGSPTVYLVIDGFFFALYNGAVVPFFLCTFGLLICYNMKRSRGRVTAQQTTRSNRTTLDPIPSTNQVRLVPTRNNFHMLTMLLMQVTVTIFLNVPYMAIYLYGYFNQPPKDLYQYALYIIFTFIARWFYYMNYCKTFYVNTLTSRLFRKSLQQQFLMLVRRRTISSVP</sequence>
<comment type="caution">
    <text evidence="10">The sequence shown here is derived from an EMBL/GenBank/DDBJ whole genome shotgun (WGS) entry which is preliminary data.</text>
</comment>
<dbReference type="InterPro" id="IPR017452">
    <property type="entry name" value="GPCR_Rhodpsn_7TM"/>
</dbReference>
<reference evidence="10" key="1">
    <citation type="submission" date="2021-02" db="EMBL/GenBank/DDBJ databases">
        <authorList>
            <person name="Nowell W R."/>
        </authorList>
    </citation>
    <scope>NUCLEOTIDE SEQUENCE</scope>
</reference>
<feature type="transmembrane region" description="Helical" evidence="8">
    <location>
        <begin position="27"/>
        <end position="47"/>
    </location>
</feature>